<evidence type="ECO:0000313" key="1">
    <source>
        <dbReference type="EMBL" id="OGF12033.1"/>
    </source>
</evidence>
<sequence>MFSFAVMAMLTLQAFAGGVKYKPEAFADPANVAKKNLALSLKKLKKLNIKKLVILECYGEFVVSKEVTNHQLGLIKSSRIDINKDYYTNTTNRVYDDLVAMFEKNGIAIVSKDQVHANQTYLDWNLKEEKEGRGASSGLFQPTKVNETQKISTTGLGIFPGVIGMFKVVSTVAQMTAEMGADGFLQVWYKVDIGKKFAPVLTAFEIKLSTDLRSQEVGFKGNKSLRYDFYTQWEPIVKLKEAIISEADIRGAEKGTIDLTKYDAELMGMLGAVENGIGFAIHELLPENTPVIHQTTPTEEQGSEVPQDQ</sequence>
<dbReference type="EMBL" id="MFFM01000034">
    <property type="protein sequence ID" value="OGF12033.1"/>
    <property type="molecule type" value="Genomic_DNA"/>
</dbReference>
<accession>A0A1F5RDA4</accession>
<reference evidence="1 2" key="1">
    <citation type="journal article" date="2016" name="Nat. Commun.">
        <title>Thousands of microbial genomes shed light on interconnected biogeochemical processes in an aquifer system.</title>
        <authorList>
            <person name="Anantharaman K."/>
            <person name="Brown C.T."/>
            <person name="Hug L.A."/>
            <person name="Sharon I."/>
            <person name="Castelle C.J."/>
            <person name="Probst A.J."/>
            <person name="Thomas B.C."/>
            <person name="Singh A."/>
            <person name="Wilkins M.J."/>
            <person name="Karaoz U."/>
            <person name="Brodie E.L."/>
            <person name="Williams K.H."/>
            <person name="Hubbard S.S."/>
            <person name="Banfield J.F."/>
        </authorList>
    </citation>
    <scope>NUCLEOTIDE SEQUENCE [LARGE SCALE GENOMIC DNA]</scope>
</reference>
<evidence type="ECO:0000313" key="2">
    <source>
        <dbReference type="Proteomes" id="UP000177230"/>
    </source>
</evidence>
<dbReference type="AlphaFoldDB" id="A0A1F5RDA4"/>
<proteinExistence type="predicted"/>
<dbReference type="Proteomes" id="UP000177230">
    <property type="component" value="Unassembled WGS sequence"/>
</dbReference>
<organism evidence="1 2">
    <name type="scientific">Candidatus Edwardsbacteria bacterium GWF2_54_11</name>
    <dbReference type="NCBI Taxonomy" id="1817851"/>
    <lineage>
        <taxon>Bacteria</taxon>
        <taxon>Candidatus Edwardsiibacteriota</taxon>
    </lineage>
</organism>
<gene>
    <name evidence="1" type="ORF">A2024_03325</name>
</gene>
<protein>
    <submittedName>
        <fullName evidence="1">Uncharacterized protein</fullName>
    </submittedName>
</protein>
<comment type="caution">
    <text evidence="1">The sequence shown here is derived from an EMBL/GenBank/DDBJ whole genome shotgun (WGS) entry which is preliminary data.</text>
</comment>
<name>A0A1F5RDA4_9BACT</name>